<keyword evidence="2" id="KW-0436">Ligase</keyword>
<sequence>MNTLIYPKFYGPYIRNKETKKLDKELPRPELLPYMNDTTKWWVSEKMDGTNTRIIWDGYKLEVKGRTGGSQLQGYQTELLGDLTQNGNYKFDETFGEKRVIIYGETFGGKIQGNPHNAEPQFQIFDINIDGVWLMYDDVKLISEQLGLRYVEHELLPNWRAVLERFEQTGRQRQDNGAYYEGLVAVPEHMPLTRTGERVITKVKMADF</sequence>
<reference evidence="2 3" key="1">
    <citation type="submission" date="2022-10" db="EMBL/GenBank/DDBJ databases">
        <title>Weissella fermenti sp. nov., isolated from fermented cabbage.</title>
        <authorList>
            <person name="Lee J.K."/>
            <person name="Baek J.H."/>
            <person name="Choi D.G."/>
            <person name="Kim J.M."/>
            <person name="Jeon C.O."/>
        </authorList>
    </citation>
    <scope>NUCLEOTIDE SEQUENCE [LARGE SCALE GENOMIC DNA]</scope>
    <source>
        <strain evidence="2 3">KACC 18534</strain>
    </source>
</reference>
<dbReference type="RefSeq" id="WP_213408007.1">
    <property type="nucleotide sequence ID" value="NZ_CP074441.1"/>
</dbReference>
<organism evidence="2 3">
    <name type="scientific">Weissella ceti</name>
    <dbReference type="NCBI Taxonomy" id="759620"/>
    <lineage>
        <taxon>Bacteria</taxon>
        <taxon>Bacillati</taxon>
        <taxon>Bacillota</taxon>
        <taxon>Bacilli</taxon>
        <taxon>Lactobacillales</taxon>
        <taxon>Lactobacillaceae</taxon>
        <taxon>Weissella</taxon>
    </lineage>
</organism>
<protein>
    <submittedName>
        <fullName evidence="2">RNA ligase family protein</fullName>
    </submittedName>
</protein>
<accession>A0ABT3E4B8</accession>
<keyword evidence="3" id="KW-1185">Reference proteome</keyword>
<dbReference type="GO" id="GO:0016874">
    <property type="term" value="F:ligase activity"/>
    <property type="evidence" value="ECO:0007669"/>
    <property type="project" value="UniProtKB-KW"/>
</dbReference>
<feature type="domain" description="RNA ligase" evidence="1">
    <location>
        <begin position="40"/>
        <end position="204"/>
    </location>
</feature>
<dbReference type="EMBL" id="JAOZFE010000003">
    <property type="protein sequence ID" value="MCW0953264.1"/>
    <property type="molecule type" value="Genomic_DNA"/>
</dbReference>
<proteinExistence type="predicted"/>
<gene>
    <name evidence="2" type="ORF">OIT44_04135</name>
</gene>
<evidence type="ECO:0000259" key="1">
    <source>
        <dbReference type="Pfam" id="PF09414"/>
    </source>
</evidence>
<dbReference type="Proteomes" id="UP001526225">
    <property type="component" value="Unassembled WGS sequence"/>
</dbReference>
<comment type="caution">
    <text evidence="2">The sequence shown here is derived from an EMBL/GenBank/DDBJ whole genome shotgun (WGS) entry which is preliminary data.</text>
</comment>
<dbReference type="InterPro" id="IPR021122">
    <property type="entry name" value="RNA_ligase_dom_REL/Rnl2"/>
</dbReference>
<dbReference type="Pfam" id="PF09414">
    <property type="entry name" value="RNA_ligase"/>
    <property type="match status" value="1"/>
</dbReference>
<evidence type="ECO:0000313" key="3">
    <source>
        <dbReference type="Proteomes" id="UP001526225"/>
    </source>
</evidence>
<dbReference type="SUPFAM" id="SSF56091">
    <property type="entry name" value="DNA ligase/mRNA capping enzyme, catalytic domain"/>
    <property type="match status" value="1"/>
</dbReference>
<name>A0ABT3E4B8_9LACO</name>
<evidence type="ECO:0000313" key="2">
    <source>
        <dbReference type="EMBL" id="MCW0953264.1"/>
    </source>
</evidence>
<dbReference type="Gene3D" id="3.30.1490.70">
    <property type="match status" value="1"/>
</dbReference>
<dbReference type="Gene3D" id="3.30.470.30">
    <property type="entry name" value="DNA ligase/mRNA capping enzyme"/>
    <property type="match status" value="1"/>
</dbReference>